<keyword evidence="2" id="KW-1185">Reference proteome</keyword>
<protein>
    <submittedName>
        <fullName evidence="1">Uncharacterized protein</fullName>
    </submittedName>
</protein>
<organism evidence="1 2">
    <name type="scientific">Taxus chinensis</name>
    <name type="common">Chinese yew</name>
    <name type="synonym">Taxus wallichiana var. chinensis</name>
    <dbReference type="NCBI Taxonomy" id="29808"/>
    <lineage>
        <taxon>Eukaryota</taxon>
        <taxon>Viridiplantae</taxon>
        <taxon>Streptophyta</taxon>
        <taxon>Embryophyta</taxon>
        <taxon>Tracheophyta</taxon>
        <taxon>Spermatophyta</taxon>
        <taxon>Pinopsida</taxon>
        <taxon>Pinidae</taxon>
        <taxon>Conifers II</taxon>
        <taxon>Cupressales</taxon>
        <taxon>Taxaceae</taxon>
        <taxon>Taxus</taxon>
    </lineage>
</organism>
<feature type="non-terminal residue" evidence="1">
    <location>
        <position position="105"/>
    </location>
</feature>
<proteinExistence type="predicted"/>
<comment type="caution">
    <text evidence="1">The sequence shown here is derived from an EMBL/GenBank/DDBJ whole genome shotgun (WGS) entry which is preliminary data.</text>
</comment>
<feature type="non-terminal residue" evidence="1">
    <location>
        <position position="1"/>
    </location>
</feature>
<gene>
    <name evidence="1" type="ORF">KI387_018393</name>
</gene>
<dbReference type="AlphaFoldDB" id="A0AA38GHI4"/>
<reference evidence="1 2" key="1">
    <citation type="journal article" date="2021" name="Nat. Plants">
        <title>The Taxus genome provides insights into paclitaxel biosynthesis.</title>
        <authorList>
            <person name="Xiong X."/>
            <person name="Gou J."/>
            <person name="Liao Q."/>
            <person name="Li Y."/>
            <person name="Zhou Q."/>
            <person name="Bi G."/>
            <person name="Li C."/>
            <person name="Du R."/>
            <person name="Wang X."/>
            <person name="Sun T."/>
            <person name="Guo L."/>
            <person name="Liang H."/>
            <person name="Lu P."/>
            <person name="Wu Y."/>
            <person name="Zhang Z."/>
            <person name="Ro D.K."/>
            <person name="Shang Y."/>
            <person name="Huang S."/>
            <person name="Yan J."/>
        </authorList>
    </citation>
    <scope>NUCLEOTIDE SEQUENCE [LARGE SCALE GENOMIC DNA]</scope>
    <source>
        <strain evidence="1">Ta-2019</strain>
    </source>
</reference>
<evidence type="ECO:0000313" key="1">
    <source>
        <dbReference type="EMBL" id="KAH9323754.1"/>
    </source>
</evidence>
<dbReference type="Proteomes" id="UP000824469">
    <property type="component" value="Unassembled WGS sequence"/>
</dbReference>
<accession>A0AA38GHI4</accession>
<evidence type="ECO:0000313" key="2">
    <source>
        <dbReference type="Proteomes" id="UP000824469"/>
    </source>
</evidence>
<sequence>LAPEPIDCIHHQNWLNENDMAYRLLCLTILEDLQHRLEFIESGHRAWIFIQNFHGKYDPPSSGYGSSDDLASMEEIEFTDTFSYEGPPTHIYMHAPLELSIDPII</sequence>
<dbReference type="EMBL" id="JAHRHJ020000003">
    <property type="protein sequence ID" value="KAH9323754.1"/>
    <property type="molecule type" value="Genomic_DNA"/>
</dbReference>
<name>A0AA38GHI4_TAXCH</name>